<protein>
    <submittedName>
        <fullName evidence="3">Amidohydrolase family protein</fullName>
    </submittedName>
</protein>
<reference evidence="3" key="1">
    <citation type="submission" date="2020-02" db="EMBL/GenBank/DDBJ databases">
        <authorList>
            <person name="Chen W.-M."/>
        </authorList>
    </citation>
    <scope>NUCLEOTIDE SEQUENCE</scope>
    <source>
        <strain evidence="3">NBD-18</strain>
    </source>
</reference>
<sequence length="386" mass="42898">MTVDTSVFHGQMLDLDTHLCPSRDTYEIAAGELGRHFSEGLRQAMEKANKEDAAKIAAMTGNESSVFDEYSIWHIKGAAAPGAFTSAGRLKVFDKMGVKRGFIFSDPGVQIAVSSSDPIAIPTMHHWNDFVLDYGRENLDRLRVAAILNTFKRDVAVAEAQRVLKMGGRTFVISSAVVPDEQSPASANMDPFWGLMQESNSTVLVHAGEQGFMASPNWATGVDHLGFQPDDIASEGEQINTYSLATIHYPVMNLLTTMILGGVFEKFPRLRFGAIELGAQWLGPLSIYLDQMADIYQDRLKSVLSLKPSEYIRRNVRVTPYRFEPIDRMIKNYGLAECYCYSSDFPHPEGGTHPVQEFADWIKPLGQKQAESFFVSNADWVLPALT</sequence>
<keyword evidence="1" id="KW-0456">Lyase</keyword>
<name>A0A6B2QZE8_9BURK</name>
<dbReference type="Pfam" id="PF04909">
    <property type="entry name" value="Amidohydro_2"/>
    <property type="match status" value="1"/>
</dbReference>
<accession>A0A6B2QZE8</accession>
<dbReference type="GO" id="GO:0019748">
    <property type="term" value="P:secondary metabolic process"/>
    <property type="evidence" value="ECO:0007669"/>
    <property type="project" value="TreeGrafter"/>
</dbReference>
<gene>
    <name evidence="3" type="ORF">G3I67_02725</name>
</gene>
<organism evidence="3">
    <name type="scientific">Sheuella amnicola</name>
    <dbReference type="NCBI Taxonomy" id="2707330"/>
    <lineage>
        <taxon>Bacteria</taxon>
        <taxon>Pseudomonadati</taxon>
        <taxon>Pseudomonadota</taxon>
        <taxon>Betaproteobacteria</taxon>
        <taxon>Burkholderiales</taxon>
        <taxon>Alcaligenaceae</taxon>
        <taxon>Sheuella</taxon>
    </lineage>
</organism>
<dbReference type="GO" id="GO:0016831">
    <property type="term" value="F:carboxy-lyase activity"/>
    <property type="evidence" value="ECO:0007669"/>
    <property type="project" value="InterPro"/>
</dbReference>
<dbReference type="SUPFAM" id="SSF51556">
    <property type="entry name" value="Metallo-dependent hydrolases"/>
    <property type="match status" value="1"/>
</dbReference>
<dbReference type="PANTHER" id="PTHR21240">
    <property type="entry name" value="2-AMINO-3-CARBOXYLMUCONATE-6-SEMIALDEHYDE DECARBOXYLASE"/>
    <property type="match status" value="1"/>
</dbReference>
<dbReference type="InterPro" id="IPR032465">
    <property type="entry name" value="ACMSD"/>
</dbReference>
<proteinExistence type="predicted"/>
<evidence type="ECO:0000313" key="3">
    <source>
        <dbReference type="EMBL" id="NDY82137.1"/>
    </source>
</evidence>
<dbReference type="AlphaFoldDB" id="A0A6B2QZE8"/>
<feature type="domain" description="Amidohydrolase-related" evidence="2">
    <location>
        <begin position="126"/>
        <end position="378"/>
    </location>
</feature>
<comment type="caution">
    <text evidence="3">The sequence shown here is derived from an EMBL/GenBank/DDBJ whole genome shotgun (WGS) entry which is preliminary data.</text>
</comment>
<evidence type="ECO:0000259" key="2">
    <source>
        <dbReference type="Pfam" id="PF04909"/>
    </source>
</evidence>
<dbReference type="RefSeq" id="WP_163651462.1">
    <property type="nucleotide sequence ID" value="NZ_JAAGRN010000002.1"/>
</dbReference>
<keyword evidence="3" id="KW-0378">Hydrolase</keyword>
<dbReference type="InterPro" id="IPR032466">
    <property type="entry name" value="Metal_Hydrolase"/>
</dbReference>
<dbReference type="GO" id="GO:0005737">
    <property type="term" value="C:cytoplasm"/>
    <property type="evidence" value="ECO:0007669"/>
    <property type="project" value="TreeGrafter"/>
</dbReference>
<evidence type="ECO:0000256" key="1">
    <source>
        <dbReference type="ARBA" id="ARBA00023239"/>
    </source>
</evidence>
<dbReference type="GO" id="GO:0016787">
    <property type="term" value="F:hydrolase activity"/>
    <property type="evidence" value="ECO:0007669"/>
    <property type="project" value="UniProtKB-KW"/>
</dbReference>
<dbReference type="InterPro" id="IPR006680">
    <property type="entry name" value="Amidohydro-rel"/>
</dbReference>
<dbReference type="EMBL" id="JAAGRN010000002">
    <property type="protein sequence ID" value="NDY82137.1"/>
    <property type="molecule type" value="Genomic_DNA"/>
</dbReference>
<dbReference type="PANTHER" id="PTHR21240:SF28">
    <property type="entry name" value="ISO-OROTATE DECARBOXYLASE (EUROFUNG)"/>
    <property type="match status" value="1"/>
</dbReference>
<dbReference type="Gene3D" id="3.20.20.140">
    <property type="entry name" value="Metal-dependent hydrolases"/>
    <property type="match status" value="1"/>
</dbReference>